<organism evidence="3 4">
    <name type="scientific">Actinomadura livida</name>
    <dbReference type="NCBI Taxonomy" id="79909"/>
    <lineage>
        <taxon>Bacteria</taxon>
        <taxon>Bacillati</taxon>
        <taxon>Actinomycetota</taxon>
        <taxon>Actinomycetes</taxon>
        <taxon>Streptosporangiales</taxon>
        <taxon>Thermomonosporaceae</taxon>
        <taxon>Actinomadura</taxon>
    </lineage>
</organism>
<dbReference type="EMBL" id="JACHMV010000001">
    <property type="protein sequence ID" value="MBB4775711.1"/>
    <property type="molecule type" value="Genomic_DNA"/>
</dbReference>
<reference evidence="2" key="4">
    <citation type="submission" date="2023-12" db="EMBL/GenBank/DDBJ databases">
        <authorList>
            <person name="Sun Q."/>
            <person name="Inoue M."/>
        </authorList>
    </citation>
    <scope>NUCLEOTIDE SEQUENCE</scope>
    <source>
        <strain evidence="2">JCM 10667</strain>
    </source>
</reference>
<dbReference type="Pfam" id="PF08240">
    <property type="entry name" value="ADH_N"/>
    <property type="match status" value="1"/>
</dbReference>
<reference evidence="3 4" key="3">
    <citation type="submission" date="2020-08" db="EMBL/GenBank/DDBJ databases">
        <title>Sequencing the genomes of 1000 actinobacteria strains.</title>
        <authorList>
            <person name="Klenk H.-P."/>
        </authorList>
    </citation>
    <scope>NUCLEOTIDE SEQUENCE [LARGE SCALE GENOMIC DNA]</scope>
    <source>
        <strain evidence="3 4">DSM 44772</strain>
    </source>
</reference>
<proteinExistence type="predicted"/>
<dbReference type="EMBL" id="BAAAHD010000069">
    <property type="protein sequence ID" value="GAA0590327.1"/>
    <property type="molecule type" value="Genomic_DNA"/>
</dbReference>
<dbReference type="RefSeq" id="WP_184885126.1">
    <property type="nucleotide sequence ID" value="NZ_BAAAHD010000069.1"/>
</dbReference>
<dbReference type="SUPFAM" id="SSF51735">
    <property type="entry name" value="NAD(P)-binding Rossmann-fold domains"/>
    <property type="match status" value="1"/>
</dbReference>
<dbReference type="SMART" id="SM00829">
    <property type="entry name" value="PKS_ER"/>
    <property type="match status" value="1"/>
</dbReference>
<gene>
    <name evidence="3" type="ORF">F4557_004129</name>
    <name evidence="2" type="ORF">GCM10009546_60940</name>
</gene>
<feature type="domain" description="Enoyl reductase (ER)" evidence="1">
    <location>
        <begin position="10"/>
        <end position="314"/>
    </location>
</feature>
<accession>A0A7W7IEU4</accession>
<name>A0A7W7IEU4_9ACTN</name>
<dbReference type="PANTHER" id="PTHR43677:SF4">
    <property type="entry name" value="QUINONE OXIDOREDUCTASE-LIKE PROTEIN 2"/>
    <property type="match status" value="1"/>
</dbReference>
<reference evidence="2" key="1">
    <citation type="journal article" date="2014" name="Int. J. Syst. Evol. Microbiol.">
        <title>Complete genome of a new Firmicutes species belonging to the dominant human colonic microbiota ('Ruminococcus bicirculans') reveals two chromosomes and a selective capacity to utilize plant glucans.</title>
        <authorList>
            <consortium name="NISC Comparative Sequencing Program"/>
            <person name="Wegmann U."/>
            <person name="Louis P."/>
            <person name="Goesmann A."/>
            <person name="Henrissat B."/>
            <person name="Duncan S.H."/>
            <person name="Flint H.J."/>
        </authorList>
    </citation>
    <scope>NUCLEOTIDE SEQUENCE</scope>
    <source>
        <strain evidence="2">JCM 10667</strain>
    </source>
</reference>
<sequence length="318" mass="33133">MRAIQITEFGGPEVLTVTELPDPEAGPGHLLIDVSRAGINYADTHQAENSYLSESTLPLVPGGEVVGTTADGRRVVALVGTGGYAEKAVAPEALAWDVPEGIDDLTALAMVIQGASAWVLLRRSVHLAPGESVVVHAAAGGVGSLAVQLAKAWGAGRVIATASSPDKRDLALELGADAAVDPGEPDLKAALIEANGGRRVDTVLEMTGGTVTDDSLRALAPFGRLAFYGMASRKEPSPVRPATLMSHSTTIAGMWLAHVFQLPGDVMRTALDELFGLVADGRLRAVGGGEYGLTEARRAHEDLRARRTTGKLVLDPSR</sequence>
<comment type="caution">
    <text evidence="3">The sequence shown here is derived from an EMBL/GenBank/DDBJ whole genome shotgun (WGS) entry which is preliminary data.</text>
</comment>
<dbReference type="InterPro" id="IPR013149">
    <property type="entry name" value="ADH-like_C"/>
</dbReference>
<dbReference type="AlphaFoldDB" id="A0A7W7IEU4"/>
<dbReference type="SUPFAM" id="SSF50129">
    <property type="entry name" value="GroES-like"/>
    <property type="match status" value="1"/>
</dbReference>
<evidence type="ECO:0000313" key="2">
    <source>
        <dbReference type="EMBL" id="GAA0590327.1"/>
    </source>
</evidence>
<dbReference type="Gene3D" id="3.40.50.720">
    <property type="entry name" value="NAD(P)-binding Rossmann-like Domain"/>
    <property type="match status" value="1"/>
</dbReference>
<reference evidence="5" key="2">
    <citation type="journal article" date="2019" name="Int. J. Syst. Evol. Microbiol.">
        <title>The Global Catalogue of Microorganisms (GCM) 10K type strain sequencing project: providing services to taxonomists for standard genome sequencing and annotation.</title>
        <authorList>
            <consortium name="The Broad Institute Genomics Platform"/>
            <consortium name="The Broad Institute Genome Sequencing Center for Infectious Disease"/>
            <person name="Wu L."/>
            <person name="Ma J."/>
        </authorList>
    </citation>
    <scope>NUCLEOTIDE SEQUENCE [LARGE SCALE GENOMIC DNA]</scope>
    <source>
        <strain evidence="5">JCM 10667</strain>
    </source>
</reference>
<evidence type="ECO:0000313" key="3">
    <source>
        <dbReference type="EMBL" id="MBB4775711.1"/>
    </source>
</evidence>
<dbReference type="Pfam" id="PF00107">
    <property type="entry name" value="ADH_zinc_N"/>
    <property type="match status" value="1"/>
</dbReference>
<evidence type="ECO:0000313" key="5">
    <source>
        <dbReference type="Proteomes" id="UP001501427"/>
    </source>
</evidence>
<dbReference type="InterPro" id="IPR020843">
    <property type="entry name" value="ER"/>
</dbReference>
<protein>
    <submittedName>
        <fullName evidence="3">NADPH2:quinone reductase</fullName>
        <ecNumber evidence="3">1.6.5.5</ecNumber>
    </submittedName>
    <submittedName>
        <fullName evidence="2">Zinc-binding dehydrogenase</fullName>
    </submittedName>
</protein>
<dbReference type="InterPro" id="IPR051397">
    <property type="entry name" value="Zn-ADH-like_protein"/>
</dbReference>
<dbReference type="EC" id="1.6.5.5" evidence="3"/>
<keyword evidence="3" id="KW-0560">Oxidoreductase</keyword>
<evidence type="ECO:0000313" key="4">
    <source>
        <dbReference type="Proteomes" id="UP000549343"/>
    </source>
</evidence>
<dbReference type="Proteomes" id="UP000549343">
    <property type="component" value="Unassembled WGS sequence"/>
</dbReference>
<dbReference type="InterPro" id="IPR036291">
    <property type="entry name" value="NAD(P)-bd_dom_sf"/>
</dbReference>
<dbReference type="InterPro" id="IPR013154">
    <property type="entry name" value="ADH-like_N"/>
</dbReference>
<dbReference type="GO" id="GO:0003960">
    <property type="term" value="F:quinone reductase (NADPH) activity"/>
    <property type="evidence" value="ECO:0007669"/>
    <property type="project" value="UniProtKB-EC"/>
</dbReference>
<evidence type="ECO:0000259" key="1">
    <source>
        <dbReference type="SMART" id="SM00829"/>
    </source>
</evidence>
<dbReference type="Gene3D" id="3.90.180.10">
    <property type="entry name" value="Medium-chain alcohol dehydrogenases, catalytic domain"/>
    <property type="match status" value="1"/>
</dbReference>
<dbReference type="Proteomes" id="UP001501427">
    <property type="component" value="Unassembled WGS sequence"/>
</dbReference>
<dbReference type="PANTHER" id="PTHR43677">
    <property type="entry name" value="SHORT-CHAIN DEHYDROGENASE/REDUCTASE"/>
    <property type="match status" value="1"/>
</dbReference>
<dbReference type="InterPro" id="IPR011032">
    <property type="entry name" value="GroES-like_sf"/>
</dbReference>
<dbReference type="CDD" id="cd08241">
    <property type="entry name" value="QOR1"/>
    <property type="match status" value="1"/>
</dbReference>
<keyword evidence="5" id="KW-1185">Reference proteome</keyword>